<organism evidence="6 7">
    <name type="scientific">Saccharothrix lopnurensis</name>
    <dbReference type="NCBI Taxonomy" id="1670621"/>
    <lineage>
        <taxon>Bacteria</taxon>
        <taxon>Bacillati</taxon>
        <taxon>Actinomycetota</taxon>
        <taxon>Actinomycetes</taxon>
        <taxon>Pseudonocardiales</taxon>
        <taxon>Pseudonocardiaceae</taxon>
        <taxon>Saccharothrix</taxon>
    </lineage>
</organism>
<evidence type="ECO:0000256" key="4">
    <source>
        <dbReference type="ARBA" id="ARBA00023186"/>
    </source>
</evidence>
<evidence type="ECO:0000256" key="1">
    <source>
        <dbReference type="ARBA" id="ARBA00004496"/>
    </source>
</evidence>
<keyword evidence="4" id="KW-0143">Chaperone</keyword>
<protein>
    <submittedName>
        <fullName evidence="6">ESX secretion-associated protein EspG</fullName>
    </submittedName>
</protein>
<comment type="similarity">
    <text evidence="2">Belongs to the EspG family.</text>
</comment>
<evidence type="ECO:0000256" key="3">
    <source>
        <dbReference type="ARBA" id="ARBA00022490"/>
    </source>
</evidence>
<reference evidence="7" key="1">
    <citation type="journal article" date="2019" name="Int. J. Syst. Evol. Microbiol.">
        <title>The Global Catalogue of Microorganisms (GCM) 10K type strain sequencing project: providing services to taxonomists for standard genome sequencing and annotation.</title>
        <authorList>
            <consortium name="The Broad Institute Genomics Platform"/>
            <consortium name="The Broad Institute Genome Sequencing Center for Infectious Disease"/>
            <person name="Wu L."/>
            <person name="Ma J."/>
        </authorList>
    </citation>
    <scope>NUCLEOTIDE SEQUENCE [LARGE SCALE GENOMIC DNA]</scope>
    <source>
        <strain evidence="7">CGMCC 4.7246</strain>
    </source>
</reference>
<keyword evidence="3" id="KW-0963">Cytoplasm</keyword>
<proteinExistence type="inferred from homology"/>
<feature type="region of interest" description="Disordered" evidence="5">
    <location>
        <begin position="181"/>
        <end position="202"/>
    </location>
</feature>
<dbReference type="InterPro" id="IPR025734">
    <property type="entry name" value="EspG"/>
</dbReference>
<name>A0ABW1PFN1_9PSEU</name>
<accession>A0ABW1PFN1</accession>
<comment type="caution">
    <text evidence="6">The sequence shown here is derived from an EMBL/GenBank/DDBJ whole genome shotgun (WGS) entry which is preliminary data.</text>
</comment>
<evidence type="ECO:0000256" key="5">
    <source>
        <dbReference type="SAM" id="MobiDB-lite"/>
    </source>
</evidence>
<sequence length="244" mass="26213">MSTIATLSPPAFEVLWEDLRAGSVPYPFDIPPHGATLDERARIRADAHTDLERRGLARRGRPEPDLEDALRLLADPETAITVLGVPDVAKDDLLRALVAARGRYAVLAVQGPDGVRLDLLRDVGLAQAAVSVLPPRPPGPGRPVTVPASALQPQPRQGFRQTVRGGNDDVRVLREMLAGPITGTGHLTATPRRRPDRPAPPAVTWIDTPRGRYASMGTDWLTVAPADHGGLVRRLSQALAPTAR</sequence>
<dbReference type="RefSeq" id="WP_380642676.1">
    <property type="nucleotide sequence ID" value="NZ_JBHSQO010000064.1"/>
</dbReference>
<dbReference type="Pfam" id="PF14011">
    <property type="entry name" value="ESX-1_EspG"/>
    <property type="match status" value="1"/>
</dbReference>
<comment type="subcellular location">
    <subcellularLocation>
        <location evidence="1">Cytoplasm</location>
    </subcellularLocation>
</comment>
<evidence type="ECO:0000256" key="2">
    <source>
        <dbReference type="ARBA" id="ARBA00006411"/>
    </source>
</evidence>
<dbReference type="EMBL" id="JBHSQO010000064">
    <property type="protein sequence ID" value="MFC6094431.1"/>
    <property type="molecule type" value="Genomic_DNA"/>
</dbReference>
<evidence type="ECO:0000313" key="7">
    <source>
        <dbReference type="Proteomes" id="UP001596220"/>
    </source>
</evidence>
<keyword evidence="7" id="KW-1185">Reference proteome</keyword>
<feature type="region of interest" description="Disordered" evidence="5">
    <location>
        <begin position="133"/>
        <end position="159"/>
    </location>
</feature>
<evidence type="ECO:0000313" key="6">
    <source>
        <dbReference type="EMBL" id="MFC6094431.1"/>
    </source>
</evidence>
<gene>
    <name evidence="6" type="ORF">ACFP3R_34635</name>
</gene>
<dbReference type="Proteomes" id="UP001596220">
    <property type="component" value="Unassembled WGS sequence"/>
</dbReference>